<protein>
    <recommendedName>
        <fullName evidence="5">CU044_5270 family protein</fullName>
    </recommendedName>
</protein>
<keyword evidence="2" id="KW-0472">Membrane</keyword>
<dbReference type="RefSeq" id="WP_168013025.1">
    <property type="nucleotide sequence ID" value="NZ_JAATEP010000020.1"/>
</dbReference>
<accession>A0ABX1BBN3</accession>
<comment type="caution">
    <text evidence="3">The sequence shown here is derived from an EMBL/GenBank/DDBJ whole genome shotgun (WGS) entry which is preliminary data.</text>
</comment>
<reference evidence="3 4" key="1">
    <citation type="submission" date="2020-03" db="EMBL/GenBank/DDBJ databases">
        <title>WGS of actinomycetes isolated from Thailand.</title>
        <authorList>
            <person name="Thawai C."/>
        </authorList>
    </citation>
    <scope>NUCLEOTIDE SEQUENCE [LARGE SCALE GENOMIC DNA]</scope>
    <source>
        <strain evidence="3 4">FMUSA5-5</strain>
    </source>
</reference>
<evidence type="ECO:0000256" key="2">
    <source>
        <dbReference type="SAM" id="Phobius"/>
    </source>
</evidence>
<dbReference type="InterPro" id="IPR047789">
    <property type="entry name" value="CU044_5270-like"/>
</dbReference>
<evidence type="ECO:0008006" key="5">
    <source>
        <dbReference type="Google" id="ProtNLM"/>
    </source>
</evidence>
<feature type="compositionally biased region" description="Low complexity" evidence="1">
    <location>
        <begin position="20"/>
        <end position="30"/>
    </location>
</feature>
<gene>
    <name evidence="3" type="ORF">HCN51_27535</name>
</gene>
<sequence length="388" mass="42204">MNDLDLVRGLYDDDPPPPTRQAMAQARAQMLSQTRTVRPRPRRAWRLPLGLVAAAMVASVVAGAALIAADPAAPHRPGEANKGADPAPQTLTPRAMMLAAASRAERQPQARYWFTHQRTSLPLLALGRTGGYVVEERVDTFEWTGRTRGDGQAFYGRDLAGEPQTDADVKAWREAGSPRSWQVRSSGVTRTISTKSGKWDADQNKSPGGAFNLPGVGSFTYAELQNLPTEPEKLRKLLCEGRVRLTPEVAGQLRRGGVTAARKRCDGAAGVLDKVFFALSSTPVPPKVRAGLMRLLTDYPGVRQLGAVTDPLGRPGVALAASFESRDGRGTLQRDLIFDRRTGQVLGSREVLQERGPDSQSWQVPGRVLQYWLIVDSGWTDTKPKLPG</sequence>
<keyword evidence="2" id="KW-0812">Transmembrane</keyword>
<feature type="transmembrane region" description="Helical" evidence="2">
    <location>
        <begin position="47"/>
        <end position="69"/>
    </location>
</feature>
<dbReference type="Proteomes" id="UP000696294">
    <property type="component" value="Unassembled WGS sequence"/>
</dbReference>
<dbReference type="NCBIfam" id="NF038083">
    <property type="entry name" value="CU044_5270_fam"/>
    <property type="match status" value="1"/>
</dbReference>
<evidence type="ECO:0000256" key="1">
    <source>
        <dbReference type="SAM" id="MobiDB-lite"/>
    </source>
</evidence>
<organism evidence="3 4">
    <name type="scientific">Nonomuraea composti</name>
    <dbReference type="NCBI Taxonomy" id="2720023"/>
    <lineage>
        <taxon>Bacteria</taxon>
        <taxon>Bacillati</taxon>
        <taxon>Actinomycetota</taxon>
        <taxon>Actinomycetes</taxon>
        <taxon>Streptosporangiales</taxon>
        <taxon>Streptosporangiaceae</taxon>
        <taxon>Nonomuraea</taxon>
    </lineage>
</organism>
<proteinExistence type="predicted"/>
<evidence type="ECO:0000313" key="4">
    <source>
        <dbReference type="Proteomes" id="UP000696294"/>
    </source>
</evidence>
<dbReference type="EMBL" id="JAATEP010000020">
    <property type="protein sequence ID" value="NJP93154.1"/>
    <property type="molecule type" value="Genomic_DNA"/>
</dbReference>
<keyword evidence="4" id="KW-1185">Reference proteome</keyword>
<evidence type="ECO:0000313" key="3">
    <source>
        <dbReference type="EMBL" id="NJP93154.1"/>
    </source>
</evidence>
<keyword evidence="2" id="KW-1133">Transmembrane helix</keyword>
<feature type="region of interest" description="Disordered" evidence="1">
    <location>
        <begin position="1"/>
        <end position="39"/>
    </location>
</feature>
<name>A0ABX1BBN3_9ACTN</name>